<name>A0A516AGV0_CRYCO</name>
<evidence type="ECO:0000313" key="14">
    <source>
        <dbReference type="EMBL" id="QDO16535.1"/>
    </source>
</evidence>
<keyword evidence="5 14" id="KW-0418">Kinase</keyword>
<dbReference type="Pfam" id="PF00498">
    <property type="entry name" value="FHA"/>
    <property type="match status" value="1"/>
</dbReference>
<protein>
    <submittedName>
        <fullName evidence="14">Serine/threonine-protein kinase Chk2</fullName>
    </submittedName>
</protein>
<evidence type="ECO:0000256" key="10">
    <source>
        <dbReference type="PROSITE-ProRule" id="PRU10141"/>
    </source>
</evidence>
<dbReference type="InterPro" id="IPR030616">
    <property type="entry name" value="Aur-like"/>
</dbReference>
<dbReference type="FunFam" id="1.10.510.10:FF:000571">
    <property type="entry name" value="Maternal embryonic leucine zipper kinase"/>
    <property type="match status" value="1"/>
</dbReference>
<feature type="region of interest" description="Disordered" evidence="11">
    <location>
        <begin position="1"/>
        <end position="25"/>
    </location>
</feature>
<evidence type="ECO:0000256" key="7">
    <source>
        <dbReference type="PIRSR" id="PIRSR630616-1"/>
    </source>
</evidence>
<dbReference type="PROSITE" id="PS50011">
    <property type="entry name" value="PROTEIN_KINASE_DOM"/>
    <property type="match status" value="1"/>
</dbReference>
<dbReference type="PROSITE" id="PS50006">
    <property type="entry name" value="FHA_DOMAIN"/>
    <property type="match status" value="1"/>
</dbReference>
<dbReference type="SUPFAM" id="SSF49879">
    <property type="entry name" value="SMAD/FHA domain"/>
    <property type="match status" value="1"/>
</dbReference>
<feature type="binding site" evidence="8">
    <location>
        <position position="355"/>
    </location>
    <ligand>
        <name>ATP</name>
        <dbReference type="ChEBI" id="CHEBI:30616"/>
    </ligand>
</feature>
<dbReference type="PROSITE" id="PS00108">
    <property type="entry name" value="PROTEIN_KINASE_ST"/>
    <property type="match status" value="1"/>
</dbReference>
<dbReference type="SMART" id="SM00240">
    <property type="entry name" value="FHA"/>
    <property type="match status" value="1"/>
</dbReference>
<dbReference type="InterPro" id="IPR008271">
    <property type="entry name" value="Ser/Thr_kinase_AS"/>
</dbReference>
<dbReference type="InterPro" id="IPR000253">
    <property type="entry name" value="FHA_dom"/>
</dbReference>
<evidence type="ECO:0000256" key="8">
    <source>
        <dbReference type="PIRSR" id="PIRSR630616-2"/>
    </source>
</evidence>
<dbReference type="Pfam" id="PF00069">
    <property type="entry name" value="Pkinase"/>
    <property type="match status" value="1"/>
</dbReference>
<dbReference type="AlphaFoldDB" id="A0A516AGV0"/>
<evidence type="ECO:0000256" key="5">
    <source>
        <dbReference type="ARBA" id="ARBA00022777"/>
    </source>
</evidence>
<evidence type="ECO:0000256" key="3">
    <source>
        <dbReference type="ARBA" id="ARBA00022679"/>
    </source>
</evidence>
<accession>A0A516AGV0</accession>
<keyword evidence="3" id="KW-0808">Transferase</keyword>
<keyword evidence="2" id="KW-0723">Serine/threonine-protein kinase</keyword>
<dbReference type="Gene3D" id="1.10.510.10">
    <property type="entry name" value="Transferase(Phosphotransferase) domain 1"/>
    <property type="match status" value="1"/>
</dbReference>
<comment type="subunit">
    <text evidence="1">Monomer.</text>
</comment>
<feature type="region of interest" description="Disordered" evidence="11">
    <location>
        <begin position="484"/>
        <end position="518"/>
    </location>
</feature>
<feature type="binding site" evidence="8 10">
    <location>
        <position position="236"/>
    </location>
    <ligand>
        <name>ATP</name>
        <dbReference type="ChEBI" id="CHEBI:30616"/>
    </ligand>
</feature>
<feature type="domain" description="FHA" evidence="12">
    <location>
        <begin position="68"/>
        <end position="121"/>
    </location>
</feature>
<dbReference type="SUPFAM" id="SSF56112">
    <property type="entry name" value="Protein kinase-like (PK-like)"/>
    <property type="match status" value="1"/>
</dbReference>
<dbReference type="CDD" id="cd00060">
    <property type="entry name" value="FHA"/>
    <property type="match status" value="1"/>
</dbReference>
<feature type="domain" description="Protein kinase" evidence="13">
    <location>
        <begin position="207"/>
        <end position="478"/>
    </location>
</feature>
<feature type="cross-link" description="Glycyl lysine isopeptide (Lys-Gly) (interchain with G-Cter in SUMO2)" evidence="9">
    <location>
        <position position="336"/>
    </location>
</feature>
<evidence type="ECO:0000256" key="9">
    <source>
        <dbReference type="PIRSR" id="PIRSR630616-3"/>
    </source>
</evidence>
<dbReference type="GO" id="GO:0005524">
    <property type="term" value="F:ATP binding"/>
    <property type="evidence" value="ECO:0007669"/>
    <property type="project" value="UniProtKB-UniRule"/>
</dbReference>
<evidence type="ECO:0000256" key="1">
    <source>
        <dbReference type="ARBA" id="ARBA00011245"/>
    </source>
</evidence>
<evidence type="ECO:0000256" key="11">
    <source>
        <dbReference type="SAM" id="MobiDB-lite"/>
    </source>
</evidence>
<dbReference type="EMBL" id="MN126068">
    <property type="protein sequence ID" value="QDO16535.1"/>
    <property type="molecule type" value="mRNA"/>
</dbReference>
<feature type="binding site" evidence="8">
    <location>
        <begin position="338"/>
        <end position="339"/>
    </location>
    <ligand>
        <name>ATP</name>
        <dbReference type="ChEBI" id="CHEBI:30616"/>
    </ligand>
</feature>
<organism evidence="14">
    <name type="scientific">Crypthecodinium cohnii</name>
    <name type="common">Dinoflagellate</name>
    <name type="synonym">Glenodinium cohnii</name>
    <dbReference type="NCBI Taxonomy" id="2866"/>
    <lineage>
        <taxon>Eukaryota</taxon>
        <taxon>Sar</taxon>
        <taxon>Alveolata</taxon>
        <taxon>Dinophyceae</taxon>
        <taxon>Gonyaulacales</taxon>
        <taxon>Crypthecodiniaceae</taxon>
        <taxon>Crypthecodinium</taxon>
    </lineage>
</organism>
<dbReference type="PROSITE" id="PS00107">
    <property type="entry name" value="PROTEIN_KINASE_ATP"/>
    <property type="match status" value="1"/>
</dbReference>
<evidence type="ECO:0000259" key="13">
    <source>
        <dbReference type="PROSITE" id="PS50011"/>
    </source>
</evidence>
<keyword evidence="4 8" id="KW-0547">Nucleotide-binding</keyword>
<evidence type="ECO:0000256" key="4">
    <source>
        <dbReference type="ARBA" id="ARBA00022741"/>
    </source>
</evidence>
<keyword evidence="6 8" id="KW-0067">ATP-binding</keyword>
<dbReference type="GO" id="GO:0004674">
    <property type="term" value="F:protein serine/threonine kinase activity"/>
    <property type="evidence" value="ECO:0007669"/>
    <property type="project" value="UniProtKB-KW"/>
</dbReference>
<proteinExistence type="evidence at transcript level"/>
<dbReference type="SMART" id="SM00220">
    <property type="entry name" value="S_TKc"/>
    <property type="match status" value="1"/>
</dbReference>
<reference evidence="14" key="1">
    <citation type="journal article" date="2019" name="Microorganisms">
        <title>DNA Damage Response Pathways in Dinoflagellates.</title>
        <authorList>
            <person name="Li C."/>
            <person name="Wong J."/>
        </authorList>
    </citation>
    <scope>NUCLEOTIDE SEQUENCE</scope>
</reference>
<dbReference type="Gene3D" id="2.60.200.20">
    <property type="match status" value="1"/>
</dbReference>
<dbReference type="InterPro" id="IPR000719">
    <property type="entry name" value="Prot_kinase_dom"/>
</dbReference>
<evidence type="ECO:0000256" key="6">
    <source>
        <dbReference type="ARBA" id="ARBA00022840"/>
    </source>
</evidence>
<dbReference type="InterPro" id="IPR017441">
    <property type="entry name" value="Protein_kinase_ATP_BS"/>
</dbReference>
<feature type="active site" description="Proton acceptor" evidence="7">
    <location>
        <position position="334"/>
    </location>
</feature>
<dbReference type="InterPro" id="IPR011009">
    <property type="entry name" value="Kinase-like_dom_sf"/>
</dbReference>
<sequence>MAPVELNEVVGSQNDDADVRLTPTQPVPCSLEQPCPTKTAVLARLLVISERPAGAPAMYELLQRDEELLIGRHDSCQIRVLDRRASGRHVRIYREDLPNGGFCFMVDQLSSNNCFINESCLKKGQKQRLQHGDHISLCMYAHETREKPFAAYIFQVASEHNQEDELHGRISAMAKPMQQRKEPLPQMGDDVSSKVTLVNSAWIKERWDLRTVLGSGGFSEVRLGIRLATSQRFAVKVIDKAKFNSFRKTRDSHLTLRSEAEMMTGLKHPGVVHFDEWFETKERLFLVMEYLPGGDLLDYLVDHGHLMESTARRWFQQICEAIAYLHDQGVVHRDLKPENVMLTARSEDANVKIVDFGLARKNMNSRDCRTFCGTPQYFAPEVIRTFQHKSEEGKAGGYGNQVDAWSLGVVLYIMLSGVQPFDDDDGRLYRRILEGRFEFDVPQWQMVSPEAKDLVKGLLNVNPKDRLTVRGALNHAWLMSTRGGGVQQRRPAAGSPILDEDQDMLHETPVKRRKTSIL</sequence>
<dbReference type="InterPro" id="IPR008984">
    <property type="entry name" value="SMAD_FHA_dom_sf"/>
</dbReference>
<dbReference type="PANTHER" id="PTHR24350">
    <property type="entry name" value="SERINE/THREONINE-PROTEIN KINASE IAL-RELATED"/>
    <property type="match status" value="1"/>
</dbReference>
<evidence type="ECO:0000259" key="12">
    <source>
        <dbReference type="PROSITE" id="PS50006"/>
    </source>
</evidence>
<evidence type="ECO:0000256" key="2">
    <source>
        <dbReference type="ARBA" id="ARBA00022527"/>
    </source>
</evidence>
<dbReference type="CDD" id="cd05117">
    <property type="entry name" value="STKc_CAMK"/>
    <property type="match status" value="1"/>
</dbReference>